<evidence type="ECO:0000313" key="7">
    <source>
        <dbReference type="EMBL" id="KAF4316593.1"/>
    </source>
</evidence>
<comment type="subunit">
    <text evidence="6">Component of the Mediator complex.</text>
</comment>
<organism evidence="7 8">
    <name type="scientific">Phytophthora kernoviae 00238/432</name>
    <dbReference type="NCBI Taxonomy" id="1284355"/>
    <lineage>
        <taxon>Eukaryota</taxon>
        <taxon>Sar</taxon>
        <taxon>Stramenopiles</taxon>
        <taxon>Oomycota</taxon>
        <taxon>Peronosporomycetes</taxon>
        <taxon>Peronosporales</taxon>
        <taxon>Peronosporaceae</taxon>
        <taxon>Phytophthora</taxon>
    </lineage>
</organism>
<dbReference type="AlphaFoldDB" id="A0A8J4S7S0"/>
<dbReference type="GO" id="GO:0016592">
    <property type="term" value="C:mediator complex"/>
    <property type="evidence" value="ECO:0007669"/>
    <property type="project" value="InterPro"/>
</dbReference>
<sequence>MLSLMMSGWCEGFLKKEVKKPECTMGCTYNGDYCLESGDVAPLELYSAVRRYHEADRAVFVWHVLTEGQGDYAGLHAKMTEDLPDTSFLDELAGFLEECEVEGRLVAEAQQRRLQSAVENRDKLISELGGMVRQRLYGTNGAMCASSKMDIHESDIQFVPDDVLLYDDYLQSMDAIYAQTDKVFQACGGVEKTPQFSFKSEPQRKQDGDVEYFENLDVLLIPYSFEQTCNAMWQSMLFVHRQKDRRQYSGVTDPENTIAVKFRIPCPREYGEPVNMLIHFVTRSVGGMSRCEYDMNQFTKLVIVSGEEDGVEVAHYQAAIPLQVLQMLDTEDGSNPELFTKMQLEKCEEESQRSAAKTDTLEMLKGALQAGLDDLK</sequence>
<evidence type="ECO:0000256" key="3">
    <source>
        <dbReference type="ARBA" id="ARBA00023015"/>
    </source>
</evidence>
<evidence type="ECO:0000256" key="2">
    <source>
        <dbReference type="ARBA" id="ARBA00005389"/>
    </source>
</evidence>
<keyword evidence="4 6" id="KW-0804">Transcription</keyword>
<proteinExistence type="inferred from homology"/>
<comment type="similarity">
    <text evidence="2 6">Belongs to the Mediator complex subunit 10 family.</text>
</comment>
<comment type="subcellular location">
    <subcellularLocation>
        <location evidence="1 6">Nucleus</location>
    </subcellularLocation>
</comment>
<evidence type="ECO:0000313" key="8">
    <source>
        <dbReference type="Proteomes" id="UP000702964"/>
    </source>
</evidence>
<dbReference type="InterPro" id="IPR019145">
    <property type="entry name" value="Mediator_Med10"/>
</dbReference>
<dbReference type="EMBL" id="AOFI03000513">
    <property type="protein sequence ID" value="KAF4316593.1"/>
    <property type="molecule type" value="Genomic_DNA"/>
</dbReference>
<comment type="function">
    <text evidence="6">Component of the Mediator complex, a coactivator involved in the regulated transcription of nearly all RNA polymerase II-dependent genes. Mediator functions as a bridge to convey information from gene-specific regulatory proteins to the basal RNA polymerase II transcription machinery. Mediator is recruited to promoters by direct interactions with regulatory proteins and serves as a scaffold for the assembly of a functional preinitiation complex with RNA polymerase II and the general transcription factors.</text>
</comment>
<dbReference type="GO" id="GO:0006357">
    <property type="term" value="P:regulation of transcription by RNA polymerase II"/>
    <property type="evidence" value="ECO:0007669"/>
    <property type="project" value="InterPro"/>
</dbReference>
<evidence type="ECO:0000256" key="1">
    <source>
        <dbReference type="ARBA" id="ARBA00004123"/>
    </source>
</evidence>
<protein>
    <recommendedName>
        <fullName evidence="6">Mediator of RNA polymerase II transcription subunit 10</fullName>
    </recommendedName>
    <alternativeName>
        <fullName evidence="6">Mediator complex subunit 10</fullName>
    </alternativeName>
</protein>
<dbReference type="GO" id="GO:0003712">
    <property type="term" value="F:transcription coregulator activity"/>
    <property type="evidence" value="ECO:0007669"/>
    <property type="project" value="InterPro"/>
</dbReference>
<evidence type="ECO:0000256" key="4">
    <source>
        <dbReference type="ARBA" id="ARBA00023163"/>
    </source>
</evidence>
<accession>A0A8J4S7S0</accession>
<name>A0A8J4S7S0_9STRA</name>
<dbReference type="Pfam" id="PF09748">
    <property type="entry name" value="Med10"/>
    <property type="match status" value="1"/>
</dbReference>
<comment type="caution">
    <text evidence="7">The sequence shown here is derived from an EMBL/GenBank/DDBJ whole genome shotgun (WGS) entry which is preliminary data.</text>
</comment>
<keyword evidence="6" id="KW-0010">Activator</keyword>
<keyword evidence="3 6" id="KW-0805">Transcription regulation</keyword>
<evidence type="ECO:0000256" key="6">
    <source>
        <dbReference type="RuleBase" id="RU364146"/>
    </source>
</evidence>
<keyword evidence="5 6" id="KW-0539">Nucleus</keyword>
<dbReference type="Proteomes" id="UP000702964">
    <property type="component" value="Unassembled WGS sequence"/>
</dbReference>
<reference evidence="7" key="1">
    <citation type="journal article" date="2015" name="Genom Data">
        <title>Draft genome sequences of Phytophthora kernoviae and Phytophthora ramorum lineage EU2 from Scotland.</title>
        <authorList>
            <person name="Sambles C."/>
            <person name="Schlenzig A."/>
            <person name="O'Neill P."/>
            <person name="Grant M."/>
            <person name="Studholme D.J."/>
        </authorList>
    </citation>
    <scope>NUCLEOTIDE SEQUENCE</scope>
    <source>
        <strain evidence="7">00238/432</strain>
    </source>
</reference>
<reference evidence="7" key="2">
    <citation type="submission" date="2020-02" db="EMBL/GenBank/DDBJ databases">
        <authorList>
            <person name="Studholme D.J."/>
        </authorList>
    </citation>
    <scope>NUCLEOTIDE SEQUENCE</scope>
    <source>
        <strain evidence="7">00238/432</strain>
    </source>
</reference>
<gene>
    <name evidence="6" type="primary">MED10</name>
    <name evidence="7" type="ORF">G195_008120</name>
</gene>
<evidence type="ECO:0000256" key="5">
    <source>
        <dbReference type="ARBA" id="ARBA00023242"/>
    </source>
</evidence>